<dbReference type="EMBL" id="CM034387">
    <property type="protein sequence ID" value="KAJ0183830.1"/>
    <property type="molecule type" value="Genomic_DNA"/>
</dbReference>
<proteinExistence type="predicted"/>
<protein>
    <submittedName>
        <fullName evidence="1">Uncharacterized protein</fullName>
    </submittedName>
</protein>
<evidence type="ECO:0000313" key="2">
    <source>
        <dbReference type="Proteomes" id="UP000824533"/>
    </source>
</evidence>
<accession>A0ACC1DIZ3</accession>
<organism evidence="1 2">
    <name type="scientific">Dendrolimus kikuchii</name>
    <dbReference type="NCBI Taxonomy" id="765133"/>
    <lineage>
        <taxon>Eukaryota</taxon>
        <taxon>Metazoa</taxon>
        <taxon>Ecdysozoa</taxon>
        <taxon>Arthropoda</taxon>
        <taxon>Hexapoda</taxon>
        <taxon>Insecta</taxon>
        <taxon>Pterygota</taxon>
        <taxon>Neoptera</taxon>
        <taxon>Endopterygota</taxon>
        <taxon>Lepidoptera</taxon>
        <taxon>Glossata</taxon>
        <taxon>Ditrysia</taxon>
        <taxon>Bombycoidea</taxon>
        <taxon>Lasiocampidae</taxon>
        <taxon>Dendrolimus</taxon>
    </lineage>
</organism>
<reference evidence="1 2" key="1">
    <citation type="journal article" date="2021" name="Front. Genet.">
        <title>Chromosome-Level Genome Assembly Reveals Significant Gene Expansion in the Toll and IMD Signaling Pathways of Dendrolimus kikuchii.</title>
        <authorList>
            <person name="Zhou J."/>
            <person name="Wu P."/>
            <person name="Xiong Z."/>
            <person name="Liu N."/>
            <person name="Zhao N."/>
            <person name="Ji M."/>
            <person name="Qiu Y."/>
            <person name="Yang B."/>
        </authorList>
    </citation>
    <scope>NUCLEOTIDE SEQUENCE [LARGE SCALE GENOMIC DNA]</scope>
    <source>
        <strain evidence="1">Ann1</strain>
    </source>
</reference>
<comment type="caution">
    <text evidence="1">The sequence shown here is derived from an EMBL/GenBank/DDBJ whole genome shotgun (WGS) entry which is preliminary data.</text>
</comment>
<dbReference type="Proteomes" id="UP000824533">
    <property type="component" value="Linkage Group LG01"/>
</dbReference>
<sequence length="206" mass="23593">MDERVTFLLCFIAIPMADGAIPGVFFWKPRIGIDLTVPTTESTARVQVPTIDNVRAGLVVLIDGYQAGMTVICLAAGLSSAKTYPHLNPGSAYYYTNVYRWALRYLSLIPTWLGGNGGNFCDTHKTWKRRFYYMDQFVPGWLRKVLPFVSNAEWAQEEKDFKKFKKYAEPAFGKHYRYPSKTFRNWASENTKETVENLDTDESKSN</sequence>
<name>A0ACC1DIZ3_9NEOP</name>
<keyword evidence="2" id="KW-1185">Reference proteome</keyword>
<evidence type="ECO:0000313" key="1">
    <source>
        <dbReference type="EMBL" id="KAJ0183830.1"/>
    </source>
</evidence>
<gene>
    <name evidence="1" type="ORF">K1T71_000253</name>
</gene>